<dbReference type="EMBL" id="JBHTOP010000023">
    <property type="protein sequence ID" value="MFD1672271.1"/>
    <property type="molecule type" value="Genomic_DNA"/>
</dbReference>
<keyword evidence="2 4" id="KW-0547">Nucleotide-binding</keyword>
<dbReference type="Pfam" id="PF01926">
    <property type="entry name" value="MMR_HSR1"/>
    <property type="match status" value="1"/>
</dbReference>
<feature type="domain" description="CP-type G" evidence="5">
    <location>
        <begin position="15"/>
        <end position="179"/>
    </location>
</feature>
<dbReference type="InterPro" id="IPR016478">
    <property type="entry name" value="GTPase_MTG1"/>
</dbReference>
<gene>
    <name evidence="6" type="primary">ylqF</name>
    <name evidence="6" type="ORF">ACFQ5M_09195</name>
</gene>
<dbReference type="CDD" id="cd01856">
    <property type="entry name" value="YlqF"/>
    <property type="match status" value="1"/>
</dbReference>
<sequence length="287" mass="32596">MSTIQWFPGHMAKARNQVQEKLKLVDIVLEIVDARIPISSQNPMLAEIIEHKPKIMILNKADLADPKQTEVWQAYFKQQGYASIAIDAQHKSQLPQINKVVRTVLKDKIQKQYDKGLKLAKVRAICIGIPNVGKSTILNRLVHKNIAKTGDRPGVTKNQQWLKVNEEFEVLDTPGILWPKFEDQTVGTKLALLGSIKDSIYADDDVALFALDYLKTHYAPRLLAAYKLNEADLDQDNPDLMLFLTKKLGFKEDYDQFAQRLILDIRKGRFGRLTFEDVVLATDTVGD</sequence>
<organism evidence="6 7">
    <name type="scientific">Agrilactobacillus yilanensis</name>
    <dbReference type="NCBI Taxonomy" id="2485997"/>
    <lineage>
        <taxon>Bacteria</taxon>
        <taxon>Bacillati</taxon>
        <taxon>Bacillota</taxon>
        <taxon>Bacilli</taxon>
        <taxon>Lactobacillales</taxon>
        <taxon>Lactobacillaceae</taxon>
        <taxon>Agrilactobacillus</taxon>
    </lineage>
</organism>
<dbReference type="InterPro" id="IPR027417">
    <property type="entry name" value="P-loop_NTPase"/>
</dbReference>
<proteinExistence type="inferred from homology"/>
<dbReference type="SUPFAM" id="SSF52540">
    <property type="entry name" value="P-loop containing nucleoside triphosphate hydrolases"/>
    <property type="match status" value="1"/>
</dbReference>
<dbReference type="PANTHER" id="PTHR45782:SF4">
    <property type="entry name" value="MITOCHONDRIAL RIBOSOME-ASSOCIATED GTPASE 1"/>
    <property type="match status" value="1"/>
</dbReference>
<comment type="subcellular location">
    <subcellularLocation>
        <location evidence="4">Cytoplasm</location>
    </subcellularLocation>
</comment>
<keyword evidence="3 4" id="KW-0342">GTP-binding</keyword>
<comment type="caution">
    <text evidence="6">The sequence shown here is derived from an EMBL/GenBank/DDBJ whole genome shotgun (WGS) entry which is preliminary data.</text>
</comment>
<keyword evidence="4" id="KW-0963">Cytoplasm</keyword>
<dbReference type="RefSeq" id="WP_125714910.1">
    <property type="nucleotide sequence ID" value="NZ_JBHTOP010000023.1"/>
</dbReference>
<dbReference type="InterPro" id="IPR006073">
    <property type="entry name" value="GTP-bd"/>
</dbReference>
<evidence type="ECO:0000256" key="3">
    <source>
        <dbReference type="ARBA" id="ARBA00023134"/>
    </source>
</evidence>
<evidence type="ECO:0000313" key="7">
    <source>
        <dbReference type="Proteomes" id="UP001597267"/>
    </source>
</evidence>
<evidence type="ECO:0000259" key="5">
    <source>
        <dbReference type="PROSITE" id="PS51721"/>
    </source>
</evidence>
<dbReference type="PIRSF" id="PIRSF006230">
    <property type="entry name" value="MG442"/>
    <property type="match status" value="1"/>
</dbReference>
<evidence type="ECO:0000256" key="4">
    <source>
        <dbReference type="PIRNR" id="PIRNR006230"/>
    </source>
</evidence>
<comment type="function">
    <text evidence="4">Required for a late step of 50S ribosomal subunit assembly. Has GTPase activity.</text>
</comment>
<keyword evidence="7" id="KW-1185">Reference proteome</keyword>
<dbReference type="PANTHER" id="PTHR45782">
    <property type="entry name" value="MITOCHONDRIAL RIBOSOME-ASSOCIATED GTPASE 1"/>
    <property type="match status" value="1"/>
</dbReference>
<evidence type="ECO:0000256" key="1">
    <source>
        <dbReference type="ARBA" id="ARBA00014898"/>
    </source>
</evidence>
<dbReference type="Gene3D" id="1.10.1580.10">
    <property type="match status" value="1"/>
</dbReference>
<evidence type="ECO:0000313" key="6">
    <source>
        <dbReference type="EMBL" id="MFD1672271.1"/>
    </source>
</evidence>
<dbReference type="Proteomes" id="UP001597267">
    <property type="component" value="Unassembled WGS sequence"/>
</dbReference>
<dbReference type="PROSITE" id="PS51721">
    <property type="entry name" value="G_CP"/>
    <property type="match status" value="1"/>
</dbReference>
<name>A0ABW4J7D5_9LACO</name>
<dbReference type="NCBIfam" id="TIGR03596">
    <property type="entry name" value="GTPase_YlqF"/>
    <property type="match status" value="1"/>
</dbReference>
<reference evidence="7" key="1">
    <citation type="journal article" date="2019" name="Int. J. Syst. Evol. Microbiol.">
        <title>The Global Catalogue of Microorganisms (GCM) 10K type strain sequencing project: providing services to taxonomists for standard genome sequencing and annotation.</title>
        <authorList>
            <consortium name="The Broad Institute Genomics Platform"/>
            <consortium name="The Broad Institute Genome Sequencing Center for Infectious Disease"/>
            <person name="Wu L."/>
            <person name="Ma J."/>
        </authorList>
    </citation>
    <scope>NUCLEOTIDE SEQUENCE [LARGE SCALE GENOMIC DNA]</scope>
    <source>
        <strain evidence="7">CCM 8896</strain>
    </source>
</reference>
<evidence type="ECO:0000256" key="2">
    <source>
        <dbReference type="ARBA" id="ARBA00022741"/>
    </source>
</evidence>
<dbReference type="InterPro" id="IPR023179">
    <property type="entry name" value="GTP-bd_ortho_bundle_sf"/>
</dbReference>
<protein>
    <recommendedName>
        <fullName evidence="1 4">Ribosome biogenesis GTPase A</fullName>
    </recommendedName>
</protein>
<dbReference type="InterPro" id="IPR019991">
    <property type="entry name" value="GTP-bd_ribosome_bgen"/>
</dbReference>
<comment type="similarity">
    <text evidence="4">Belongs to the TRAFAC class YlqF/YawG GTPase family. MTG1 subfamily.</text>
</comment>
<dbReference type="Gene3D" id="3.40.50.300">
    <property type="entry name" value="P-loop containing nucleotide triphosphate hydrolases"/>
    <property type="match status" value="1"/>
</dbReference>
<accession>A0ABW4J7D5</accession>
<dbReference type="InterPro" id="IPR030378">
    <property type="entry name" value="G_CP_dom"/>
</dbReference>